<dbReference type="InterPro" id="IPR029028">
    <property type="entry name" value="Alpha/beta_knot_MTases"/>
</dbReference>
<organism evidence="4 5">
    <name type="scientific">Bdellovibrio bacteriovorus</name>
    <dbReference type="NCBI Taxonomy" id="959"/>
    <lineage>
        <taxon>Bacteria</taxon>
        <taxon>Pseudomonadati</taxon>
        <taxon>Bdellovibrionota</taxon>
        <taxon>Bdellovibrionia</taxon>
        <taxon>Bdellovibrionales</taxon>
        <taxon>Pseudobdellovibrionaceae</taxon>
        <taxon>Bdellovibrio</taxon>
    </lineage>
</organism>
<dbReference type="InterPro" id="IPR029026">
    <property type="entry name" value="tRNA_m1G_MTases_N"/>
</dbReference>
<evidence type="ECO:0000256" key="2">
    <source>
        <dbReference type="ARBA" id="ARBA00022679"/>
    </source>
</evidence>
<dbReference type="InterPro" id="IPR051259">
    <property type="entry name" value="rRNA_Methyltransferase"/>
</dbReference>
<dbReference type="GO" id="GO:0006396">
    <property type="term" value="P:RNA processing"/>
    <property type="evidence" value="ECO:0007669"/>
    <property type="project" value="InterPro"/>
</dbReference>
<dbReference type="PANTHER" id="PTHR43191">
    <property type="entry name" value="RRNA METHYLTRANSFERASE 3"/>
    <property type="match status" value="1"/>
</dbReference>
<dbReference type="SUPFAM" id="SSF55315">
    <property type="entry name" value="L30e-like"/>
    <property type="match status" value="1"/>
</dbReference>
<reference evidence="4 5" key="1">
    <citation type="submission" date="2016-03" db="EMBL/GenBank/DDBJ databases">
        <authorList>
            <person name="Ploux O."/>
        </authorList>
    </citation>
    <scope>NUCLEOTIDE SEQUENCE [LARGE SCALE GENOMIC DNA]</scope>
    <source>
        <strain evidence="4 5">R0</strain>
    </source>
</reference>
<dbReference type="PANTHER" id="PTHR43191:SF2">
    <property type="entry name" value="RRNA METHYLTRANSFERASE 3, MITOCHONDRIAL"/>
    <property type="match status" value="1"/>
</dbReference>
<gene>
    <name evidence="4" type="ORF">AZI86_11500</name>
</gene>
<name>A0A150WLD5_BDEBC</name>
<dbReference type="GO" id="GO:0032259">
    <property type="term" value="P:methylation"/>
    <property type="evidence" value="ECO:0007669"/>
    <property type="project" value="UniProtKB-KW"/>
</dbReference>
<feature type="domain" description="tRNA/rRNA methyltransferase SpoU type" evidence="3">
    <location>
        <begin position="120"/>
        <end position="244"/>
    </location>
</feature>
<keyword evidence="1 4" id="KW-0489">Methyltransferase</keyword>
<dbReference type="Gene3D" id="3.40.1280.10">
    <property type="match status" value="1"/>
</dbReference>
<protein>
    <submittedName>
        <fullName evidence="4">23S rRNA methyltransferase</fullName>
    </submittedName>
</protein>
<dbReference type="Gene3D" id="3.30.1330.30">
    <property type="match status" value="1"/>
</dbReference>
<evidence type="ECO:0000256" key="1">
    <source>
        <dbReference type="ARBA" id="ARBA00022603"/>
    </source>
</evidence>
<dbReference type="Pfam" id="PF00588">
    <property type="entry name" value="SpoU_methylase"/>
    <property type="match status" value="1"/>
</dbReference>
<dbReference type="InterPro" id="IPR029064">
    <property type="entry name" value="Ribosomal_eL30-like_sf"/>
</dbReference>
<keyword evidence="2 4" id="KW-0808">Transferase</keyword>
<evidence type="ECO:0000313" key="5">
    <source>
        <dbReference type="Proteomes" id="UP000075320"/>
    </source>
</evidence>
<dbReference type="GO" id="GO:0008173">
    <property type="term" value="F:RNA methyltransferase activity"/>
    <property type="evidence" value="ECO:0007669"/>
    <property type="project" value="InterPro"/>
</dbReference>
<dbReference type="SUPFAM" id="SSF75217">
    <property type="entry name" value="alpha/beta knot"/>
    <property type="match status" value="1"/>
</dbReference>
<evidence type="ECO:0000313" key="4">
    <source>
        <dbReference type="EMBL" id="KYG64821.1"/>
    </source>
</evidence>
<evidence type="ECO:0000259" key="3">
    <source>
        <dbReference type="Pfam" id="PF00588"/>
    </source>
</evidence>
<accession>A0A150WLD5</accession>
<proteinExistence type="predicted"/>
<dbReference type="CDD" id="cd18095">
    <property type="entry name" value="SpoU-like_rRNA-MTase"/>
    <property type="match status" value="1"/>
</dbReference>
<keyword evidence="5" id="KW-1185">Reference proteome</keyword>
<dbReference type="GO" id="GO:0003723">
    <property type="term" value="F:RNA binding"/>
    <property type="evidence" value="ECO:0007669"/>
    <property type="project" value="InterPro"/>
</dbReference>
<comment type="caution">
    <text evidence="4">The sequence shown here is derived from an EMBL/GenBank/DDBJ whole genome shotgun (WGS) entry which is preliminary data.</text>
</comment>
<sequence length="254" mass="27732">MIEISSKSNDHFKRWVDISSARGIKKHGEFILMGEKLIEEFLKNPHIKVKGEILHEDLKSVCMVTPAFKGQRIPIYKLPKAMFNEVDVVGTHYNLLVLEAAPIESLASSQKVEGLEVVAPLGDPANLGAMARSALAFGASKLILTEETCNPYHPKAIKASAGALLKLPLYKTSSFSSFLQSNEELFALDMKGENVGNFKWPKDLRLAVGEEGPGFSGMKGLKRLSVPTLDVESLNATVAASIAFFTYASQHSKV</sequence>
<dbReference type="Proteomes" id="UP000075320">
    <property type="component" value="Unassembled WGS sequence"/>
</dbReference>
<dbReference type="EMBL" id="LUKE01000002">
    <property type="protein sequence ID" value="KYG64821.1"/>
    <property type="molecule type" value="Genomic_DNA"/>
</dbReference>
<dbReference type="RefSeq" id="WP_061835332.1">
    <property type="nucleotide sequence ID" value="NZ_LUKE01000002.1"/>
</dbReference>
<dbReference type="AlphaFoldDB" id="A0A150WLD5"/>
<dbReference type="OrthoDB" id="5290523at2"/>
<dbReference type="InterPro" id="IPR001537">
    <property type="entry name" value="SpoU_MeTrfase"/>
</dbReference>